<evidence type="ECO:0000256" key="3">
    <source>
        <dbReference type="ARBA" id="ARBA00022553"/>
    </source>
</evidence>
<dbReference type="PANTHER" id="PTHR43304:SF1">
    <property type="entry name" value="PAC DOMAIN-CONTAINING PROTEIN"/>
    <property type="match status" value="1"/>
</dbReference>
<keyword evidence="3" id="KW-0597">Phosphoprotein</keyword>
<dbReference type="NCBIfam" id="TIGR00229">
    <property type="entry name" value="sensory_box"/>
    <property type="match status" value="2"/>
</dbReference>
<dbReference type="InterPro" id="IPR035965">
    <property type="entry name" value="PAS-like_dom_sf"/>
</dbReference>
<evidence type="ECO:0000259" key="6">
    <source>
        <dbReference type="PROSITE" id="PS50109"/>
    </source>
</evidence>
<organism evidence="9 10">
    <name type="scientific">Paradesertivirga mongoliensis</name>
    <dbReference type="NCBI Taxonomy" id="2100740"/>
    <lineage>
        <taxon>Bacteria</taxon>
        <taxon>Pseudomonadati</taxon>
        <taxon>Bacteroidota</taxon>
        <taxon>Sphingobacteriia</taxon>
        <taxon>Sphingobacteriales</taxon>
        <taxon>Sphingobacteriaceae</taxon>
        <taxon>Paradesertivirga</taxon>
    </lineage>
</organism>
<dbReference type="InterPro" id="IPR000014">
    <property type="entry name" value="PAS"/>
</dbReference>
<dbReference type="InterPro" id="IPR013655">
    <property type="entry name" value="PAS_fold_3"/>
</dbReference>
<dbReference type="InterPro" id="IPR004358">
    <property type="entry name" value="Sig_transdc_His_kin-like_C"/>
</dbReference>
<reference evidence="10" key="1">
    <citation type="journal article" date="2019" name="Int. J. Syst. Evol. Microbiol.">
        <title>The Global Catalogue of Microorganisms (GCM) 10K type strain sequencing project: providing services to taxonomists for standard genome sequencing and annotation.</title>
        <authorList>
            <consortium name="The Broad Institute Genomics Platform"/>
            <consortium name="The Broad Institute Genome Sequencing Center for Infectious Disease"/>
            <person name="Wu L."/>
            <person name="Ma J."/>
        </authorList>
    </citation>
    <scope>NUCLEOTIDE SEQUENCE [LARGE SCALE GENOMIC DNA]</scope>
    <source>
        <strain evidence="10">KCTC 42217</strain>
    </source>
</reference>
<accession>A0ABW4ZNB9</accession>
<evidence type="ECO:0000256" key="4">
    <source>
        <dbReference type="ARBA" id="ARBA00022679"/>
    </source>
</evidence>
<dbReference type="PROSITE" id="PS50112">
    <property type="entry name" value="PAS"/>
    <property type="match status" value="2"/>
</dbReference>
<sequence length="582" mass="66435">MSPDYPLGKKLVHPNWRQINAKGEPLGVEDLPSSITRSTGKIQKDFIVGLEASEKNIKWLSVNTQTLHHDNVDYVFSTFIDITEKHNLQEEVSRAKERLKYALKGSEIGVWEYNTEARELYFSNEWRKIIGYVPSEVDNPYEQWEQLIHPEDKDFVLKNVNDCLANLSPGFKIEYRIDTQKGDYKWVGAIGKITARAEDGTPKRFSGTIKDVTDQKKSEEAILASEQKFKNAFHYSAVGMGITDVEGRWIDVNPAFCEMLGYSKTELSKLTFREITHPEDLPECNLYVDKLKKSEIDTFKFEKRYLHKNGGIVWGLLTAAVMWRENNVPKSFIAQVVNISNTKALISQLEANNLQLNLTTIDLENKIEQLEEFNRIVAHNLRGPVGNILQLTDMISEDESLSELYMPMLKEATVGLDSTLKELIKILEIKLNADIAYQKCSFEEIISNVQKMLNIQIQNEKVSFKMNLEVPGIDYPTVYLESILYNLITNAIKYRRKNVKSQVVIHTYIKGGKIALEVSDNGLGIDLQRYGHQIFKLNKVFHKGFDSKGMGLFILKNQIETLGGTISVTSQPNRGSTFEVIF</sequence>
<dbReference type="PRINTS" id="PR00344">
    <property type="entry name" value="BCTRLSENSOR"/>
</dbReference>
<dbReference type="SMART" id="SM00091">
    <property type="entry name" value="PAS"/>
    <property type="match status" value="2"/>
</dbReference>
<comment type="catalytic activity">
    <reaction evidence="1">
        <text>ATP + protein L-histidine = ADP + protein N-phospho-L-histidine.</text>
        <dbReference type="EC" id="2.7.13.3"/>
    </reaction>
</comment>
<dbReference type="SMART" id="SM00387">
    <property type="entry name" value="HATPase_c"/>
    <property type="match status" value="1"/>
</dbReference>
<dbReference type="InterPro" id="IPR000700">
    <property type="entry name" value="PAS-assoc_C"/>
</dbReference>
<dbReference type="PROSITE" id="PS50113">
    <property type="entry name" value="PAC"/>
    <property type="match status" value="2"/>
</dbReference>
<feature type="domain" description="PAC" evidence="8">
    <location>
        <begin position="171"/>
        <end position="224"/>
    </location>
</feature>
<dbReference type="CDD" id="cd00130">
    <property type="entry name" value="PAS"/>
    <property type="match status" value="2"/>
</dbReference>
<comment type="caution">
    <text evidence="9">The sequence shown here is derived from an EMBL/GenBank/DDBJ whole genome shotgun (WGS) entry which is preliminary data.</text>
</comment>
<gene>
    <name evidence="9" type="ORF">ACFSJU_11310</name>
</gene>
<feature type="domain" description="PAC" evidence="8">
    <location>
        <begin position="299"/>
        <end position="351"/>
    </location>
</feature>
<dbReference type="EMBL" id="JBHUHZ010000001">
    <property type="protein sequence ID" value="MFD2162982.1"/>
    <property type="molecule type" value="Genomic_DNA"/>
</dbReference>
<keyword evidence="4" id="KW-0808">Transferase</keyword>
<protein>
    <recommendedName>
        <fullName evidence="2">histidine kinase</fullName>
        <ecNumber evidence="2">2.7.13.3</ecNumber>
    </recommendedName>
</protein>
<dbReference type="SUPFAM" id="SSF55874">
    <property type="entry name" value="ATPase domain of HSP90 chaperone/DNA topoisomerase II/histidine kinase"/>
    <property type="match status" value="1"/>
</dbReference>
<dbReference type="InterPro" id="IPR036097">
    <property type="entry name" value="HisK_dim/P_sf"/>
</dbReference>
<dbReference type="InterPro" id="IPR001610">
    <property type="entry name" value="PAC"/>
</dbReference>
<evidence type="ECO:0000259" key="8">
    <source>
        <dbReference type="PROSITE" id="PS50113"/>
    </source>
</evidence>
<evidence type="ECO:0000259" key="7">
    <source>
        <dbReference type="PROSITE" id="PS50112"/>
    </source>
</evidence>
<evidence type="ECO:0000256" key="5">
    <source>
        <dbReference type="ARBA" id="ARBA00022777"/>
    </source>
</evidence>
<dbReference type="SMART" id="SM00086">
    <property type="entry name" value="PAC"/>
    <property type="match status" value="3"/>
</dbReference>
<dbReference type="PROSITE" id="PS50109">
    <property type="entry name" value="HIS_KIN"/>
    <property type="match status" value="1"/>
</dbReference>
<feature type="domain" description="PAS" evidence="7">
    <location>
        <begin position="225"/>
        <end position="280"/>
    </location>
</feature>
<dbReference type="InterPro" id="IPR052162">
    <property type="entry name" value="Sensor_kinase/Photoreceptor"/>
</dbReference>
<dbReference type="CDD" id="cd00075">
    <property type="entry name" value="HATPase"/>
    <property type="match status" value="1"/>
</dbReference>
<dbReference type="SUPFAM" id="SSF55785">
    <property type="entry name" value="PYP-like sensor domain (PAS domain)"/>
    <property type="match status" value="2"/>
</dbReference>
<feature type="domain" description="PAS" evidence="7">
    <location>
        <begin position="95"/>
        <end position="167"/>
    </location>
</feature>
<evidence type="ECO:0000256" key="2">
    <source>
        <dbReference type="ARBA" id="ARBA00012438"/>
    </source>
</evidence>
<dbReference type="Proteomes" id="UP001597387">
    <property type="component" value="Unassembled WGS sequence"/>
</dbReference>
<evidence type="ECO:0000256" key="1">
    <source>
        <dbReference type="ARBA" id="ARBA00000085"/>
    </source>
</evidence>
<dbReference type="Gene3D" id="3.30.450.20">
    <property type="entry name" value="PAS domain"/>
    <property type="match status" value="2"/>
</dbReference>
<evidence type="ECO:0000313" key="9">
    <source>
        <dbReference type="EMBL" id="MFD2162982.1"/>
    </source>
</evidence>
<dbReference type="Pfam" id="PF08447">
    <property type="entry name" value="PAS_3"/>
    <property type="match status" value="2"/>
</dbReference>
<feature type="domain" description="Histidine kinase" evidence="6">
    <location>
        <begin position="376"/>
        <end position="582"/>
    </location>
</feature>
<proteinExistence type="predicted"/>
<dbReference type="InterPro" id="IPR036890">
    <property type="entry name" value="HATPase_C_sf"/>
</dbReference>
<dbReference type="RefSeq" id="WP_255902529.1">
    <property type="nucleotide sequence ID" value="NZ_JAFMZO010000003.1"/>
</dbReference>
<dbReference type="Pfam" id="PF02518">
    <property type="entry name" value="HATPase_c"/>
    <property type="match status" value="1"/>
</dbReference>
<dbReference type="SUPFAM" id="SSF47384">
    <property type="entry name" value="Homodimeric domain of signal transducing histidine kinase"/>
    <property type="match status" value="1"/>
</dbReference>
<dbReference type="InterPro" id="IPR005467">
    <property type="entry name" value="His_kinase_dom"/>
</dbReference>
<dbReference type="PANTHER" id="PTHR43304">
    <property type="entry name" value="PHYTOCHROME-LIKE PROTEIN CPH1"/>
    <property type="match status" value="1"/>
</dbReference>
<dbReference type="EC" id="2.7.13.3" evidence="2"/>
<dbReference type="InterPro" id="IPR003594">
    <property type="entry name" value="HATPase_dom"/>
</dbReference>
<keyword evidence="10" id="KW-1185">Reference proteome</keyword>
<name>A0ABW4ZNB9_9SPHI</name>
<evidence type="ECO:0000313" key="10">
    <source>
        <dbReference type="Proteomes" id="UP001597387"/>
    </source>
</evidence>
<keyword evidence="5" id="KW-0418">Kinase</keyword>
<dbReference type="Gene3D" id="3.30.565.10">
    <property type="entry name" value="Histidine kinase-like ATPase, C-terminal domain"/>
    <property type="match status" value="1"/>
</dbReference>